<keyword evidence="2" id="KW-0479">Metal-binding</keyword>
<organism evidence="6">
    <name type="scientific">Tanacetum cinerariifolium</name>
    <name type="common">Dalmatian daisy</name>
    <name type="synonym">Chrysanthemum cinerariifolium</name>
    <dbReference type="NCBI Taxonomy" id="118510"/>
    <lineage>
        <taxon>Eukaryota</taxon>
        <taxon>Viridiplantae</taxon>
        <taxon>Streptophyta</taxon>
        <taxon>Embryophyta</taxon>
        <taxon>Tracheophyta</taxon>
        <taxon>Spermatophyta</taxon>
        <taxon>Magnoliopsida</taxon>
        <taxon>eudicotyledons</taxon>
        <taxon>Gunneridae</taxon>
        <taxon>Pentapetalae</taxon>
        <taxon>asterids</taxon>
        <taxon>campanulids</taxon>
        <taxon>Asterales</taxon>
        <taxon>Asteraceae</taxon>
        <taxon>Asteroideae</taxon>
        <taxon>Anthemideae</taxon>
        <taxon>Anthemidinae</taxon>
        <taxon>Tanacetum</taxon>
    </lineage>
</organism>
<dbReference type="GO" id="GO:0003676">
    <property type="term" value="F:nucleic acid binding"/>
    <property type="evidence" value="ECO:0007669"/>
    <property type="project" value="InterPro"/>
</dbReference>
<dbReference type="GO" id="GO:0008233">
    <property type="term" value="F:peptidase activity"/>
    <property type="evidence" value="ECO:0007669"/>
    <property type="project" value="UniProtKB-KW"/>
</dbReference>
<sequence>SQNNIDDKGYWDSGCSRHMTGNISYISDYEPFDGGYVSFGQGGCKITGKRTIKIGKLEFEKVYFGKDLKYNLFSVSQIYDNKNSGLFTDSECNVLGRDFKLLDDANVLLRTPMQHNMYTINLKNILPHKDLTCLVAKALADEGMLWHRRLGHLNFKTINRLVRHNLVRGLPSKCFENDHTYTTCLKRKQHKASCKFKLVNSVTKPLQTLHMDLFGPTSVSCINQKWYFLVVTDDFSRFTWTFFLKAKDETNGILRKFITEIENLKDLKVKIIRCDNGEEFKNKEMNEFCSQKGIKREFSNVRTPQQNGVAEKRNRTLIKAARTMLADAKLPVTFWDCLSLAIRFLKPFGCHFMILNTLDHLGKFEAKGDKGTNSTNLSGTKDAASQEVKKYVSYLRYIALPNWVHDALLETSLSKPQDNCSYDVPESSGDSNPTATSTNPSADQMETLAVETPIPTVSSPVLTDCFTDSQNPSSDTRLISKRVANQVETLSLDNNLTLRNWFEDILGVTTISDESNGVEADISNMETTITASPTSTLRIHKDHPKIQIIGPVDTLIQTRNKSKKVGEQSFIATIHQKIDPALLQFCLFSCFLSQKVWSLVDCPKGVRPIGTTWVPKNKKGERWIIIRNKARLVAQGHTQKEGIDYDEVFAPVARIEAIRLSLAYASFMGFTVYQMDVNSAFLYGTIDEGSMQQKLDELMALCTSLRRQQSEMVSREEVGCKEEAAERVSDDTAEMATVLTSMDAAIILASRLAEVPTGSGSIPTAGPPATEVPIGSDVVPTAGLIFSTAPVVTPYTRGKGKETMVESETPKKKKVQEQIDAQVARELEEKMAREDQRMSEQIARDAEIARIHAEEELNQAGWKAKDFKGMTLKEIKENFDSVWKKIHDFIPISSKEEVERFKRKGIRFKQESVKKLKTSEEVKASEEVLKEKNMMHALVEWKLYDSCRVHHVTSKDNESFMLIKKDYPLRKGLAIMINCYKLQVENYS</sequence>
<gene>
    <name evidence="6" type="ORF">Tci_173991</name>
</gene>
<dbReference type="InterPro" id="IPR013103">
    <property type="entry name" value="RVT_2"/>
</dbReference>
<dbReference type="GO" id="GO:0046872">
    <property type="term" value="F:metal ion binding"/>
    <property type="evidence" value="ECO:0007669"/>
    <property type="project" value="UniProtKB-KW"/>
</dbReference>
<dbReference type="PANTHER" id="PTHR42648">
    <property type="entry name" value="TRANSPOSASE, PUTATIVE-RELATED"/>
    <property type="match status" value="1"/>
</dbReference>
<accession>A0A699GR19</accession>
<evidence type="ECO:0000313" key="6">
    <source>
        <dbReference type="EMBL" id="GEW02015.1"/>
    </source>
</evidence>
<feature type="region of interest" description="Disordered" evidence="4">
    <location>
        <begin position="419"/>
        <end position="441"/>
    </location>
</feature>
<dbReference type="InterPro" id="IPR025724">
    <property type="entry name" value="GAG-pre-integrase_dom"/>
</dbReference>
<keyword evidence="1" id="KW-0645">Protease</keyword>
<dbReference type="InterPro" id="IPR039537">
    <property type="entry name" value="Retrotran_Ty1/copia-like"/>
</dbReference>
<dbReference type="GO" id="GO:0015074">
    <property type="term" value="P:DNA integration"/>
    <property type="evidence" value="ECO:0007669"/>
    <property type="project" value="InterPro"/>
</dbReference>
<dbReference type="Pfam" id="PF00665">
    <property type="entry name" value="rve"/>
    <property type="match status" value="1"/>
</dbReference>
<dbReference type="PROSITE" id="PS50994">
    <property type="entry name" value="INTEGRASE"/>
    <property type="match status" value="1"/>
</dbReference>
<evidence type="ECO:0000256" key="2">
    <source>
        <dbReference type="ARBA" id="ARBA00022723"/>
    </source>
</evidence>
<dbReference type="InterPro" id="IPR001584">
    <property type="entry name" value="Integrase_cat-core"/>
</dbReference>
<dbReference type="InterPro" id="IPR012337">
    <property type="entry name" value="RNaseH-like_sf"/>
</dbReference>
<dbReference type="EMBL" id="BKCJ010042264">
    <property type="protein sequence ID" value="GEW02015.1"/>
    <property type="molecule type" value="Genomic_DNA"/>
</dbReference>
<evidence type="ECO:0000256" key="1">
    <source>
        <dbReference type="ARBA" id="ARBA00022670"/>
    </source>
</evidence>
<feature type="non-terminal residue" evidence="6">
    <location>
        <position position="1"/>
    </location>
</feature>
<feature type="domain" description="Integrase catalytic" evidence="5">
    <location>
        <begin position="201"/>
        <end position="317"/>
    </location>
</feature>
<name>A0A699GR19_TANCI</name>
<evidence type="ECO:0000259" key="5">
    <source>
        <dbReference type="PROSITE" id="PS50994"/>
    </source>
</evidence>
<proteinExistence type="predicted"/>
<evidence type="ECO:0000256" key="3">
    <source>
        <dbReference type="ARBA" id="ARBA00022801"/>
    </source>
</evidence>
<keyword evidence="3" id="KW-0378">Hydrolase</keyword>
<dbReference type="GO" id="GO:0006508">
    <property type="term" value="P:proteolysis"/>
    <property type="evidence" value="ECO:0007669"/>
    <property type="project" value="UniProtKB-KW"/>
</dbReference>
<dbReference type="Pfam" id="PF13976">
    <property type="entry name" value="gag_pre-integrs"/>
    <property type="match status" value="1"/>
</dbReference>
<reference evidence="6" key="1">
    <citation type="journal article" date="2019" name="Sci. Rep.">
        <title>Draft genome of Tanacetum cinerariifolium, the natural source of mosquito coil.</title>
        <authorList>
            <person name="Yamashiro T."/>
            <person name="Shiraishi A."/>
            <person name="Satake H."/>
            <person name="Nakayama K."/>
        </authorList>
    </citation>
    <scope>NUCLEOTIDE SEQUENCE</scope>
</reference>
<dbReference type="SUPFAM" id="SSF53098">
    <property type="entry name" value="Ribonuclease H-like"/>
    <property type="match status" value="1"/>
</dbReference>
<dbReference type="AlphaFoldDB" id="A0A699GR19"/>
<dbReference type="Gene3D" id="3.30.420.10">
    <property type="entry name" value="Ribonuclease H-like superfamily/Ribonuclease H"/>
    <property type="match status" value="1"/>
</dbReference>
<comment type="caution">
    <text evidence="6">The sequence shown here is derived from an EMBL/GenBank/DDBJ whole genome shotgun (WGS) entry which is preliminary data.</text>
</comment>
<protein>
    <recommendedName>
        <fullName evidence="5">Integrase catalytic domain-containing protein</fullName>
    </recommendedName>
</protein>
<feature type="compositionally biased region" description="Polar residues" evidence="4">
    <location>
        <begin position="428"/>
        <end position="441"/>
    </location>
</feature>
<dbReference type="InterPro" id="IPR054722">
    <property type="entry name" value="PolX-like_BBD"/>
</dbReference>
<dbReference type="Pfam" id="PF07727">
    <property type="entry name" value="RVT_2"/>
    <property type="match status" value="1"/>
</dbReference>
<dbReference type="PANTHER" id="PTHR42648:SF32">
    <property type="entry name" value="RIBONUCLEASE H-LIKE DOMAIN, GAG-PRE-INTEGRASE DOMAIN PROTEIN-RELATED"/>
    <property type="match status" value="1"/>
</dbReference>
<dbReference type="InterPro" id="IPR036397">
    <property type="entry name" value="RNaseH_sf"/>
</dbReference>
<dbReference type="Pfam" id="PF22936">
    <property type="entry name" value="Pol_BBD"/>
    <property type="match status" value="1"/>
</dbReference>
<evidence type="ECO:0000256" key="4">
    <source>
        <dbReference type="SAM" id="MobiDB-lite"/>
    </source>
</evidence>